<dbReference type="GO" id="GO:0005737">
    <property type="term" value="C:cytoplasm"/>
    <property type="evidence" value="ECO:0007669"/>
    <property type="project" value="UniProtKB-SubCell"/>
</dbReference>
<keyword evidence="5" id="KW-0548">Nucleotidyltransferase</keyword>
<dbReference type="GO" id="GO:0006355">
    <property type="term" value="P:regulation of DNA-templated transcription"/>
    <property type="evidence" value="ECO:0007669"/>
    <property type="project" value="InterPro"/>
</dbReference>
<keyword evidence="4" id="KW-0808">Transferase</keyword>
<dbReference type="EMBL" id="VJWX01000575">
    <property type="protein sequence ID" value="TVT22612.1"/>
    <property type="molecule type" value="Genomic_DNA"/>
</dbReference>
<reference evidence="10 11" key="1">
    <citation type="submission" date="2019-07" db="EMBL/GenBank/DDBJ databases">
        <authorList>
            <person name="Duangmal K."/>
            <person name="Teo W.F.A."/>
        </authorList>
    </citation>
    <scope>NUCLEOTIDE SEQUENCE [LARGE SCALE GENOMIC DNA]</scope>
    <source>
        <strain evidence="10 11">TBRC 6029</strain>
    </source>
</reference>
<dbReference type="InterPro" id="IPR000551">
    <property type="entry name" value="MerR-type_HTH_dom"/>
</dbReference>
<accession>A0A558AED4</accession>
<dbReference type="Gene3D" id="3.10.150.10">
    <property type="entry name" value="DNA Polymerase III, subunit A, domain 2"/>
    <property type="match status" value="2"/>
</dbReference>
<dbReference type="PANTHER" id="PTHR30478">
    <property type="entry name" value="DNA POLYMERASE III SUBUNIT BETA"/>
    <property type="match status" value="1"/>
</dbReference>
<keyword evidence="11" id="KW-1185">Reference proteome</keyword>
<dbReference type="InterPro" id="IPR022637">
    <property type="entry name" value="DNA_polIII_beta_cen"/>
</dbReference>
<evidence type="ECO:0000256" key="8">
    <source>
        <dbReference type="ARBA" id="ARBA00023125"/>
    </source>
</evidence>
<dbReference type="SUPFAM" id="SSF55979">
    <property type="entry name" value="DNA clamp"/>
    <property type="match status" value="2"/>
</dbReference>
<dbReference type="AlphaFoldDB" id="A0A558AED4"/>
<comment type="similarity">
    <text evidence="2">Belongs to the beta sliding clamp family.</text>
</comment>
<evidence type="ECO:0000256" key="5">
    <source>
        <dbReference type="ARBA" id="ARBA00022695"/>
    </source>
</evidence>
<keyword evidence="6" id="KW-0235">DNA replication</keyword>
<reference evidence="10 11" key="2">
    <citation type="submission" date="2019-08" db="EMBL/GenBank/DDBJ databases">
        <title>Amycolatopsis acidicola sp. nov., isolated from peat swamp forest soil.</title>
        <authorList>
            <person name="Srisuk N."/>
        </authorList>
    </citation>
    <scope>NUCLEOTIDE SEQUENCE [LARGE SCALE GENOMIC DNA]</scope>
    <source>
        <strain evidence="10 11">TBRC 6029</strain>
    </source>
</reference>
<dbReference type="Gene3D" id="1.10.1660.10">
    <property type="match status" value="1"/>
</dbReference>
<dbReference type="InterPro" id="IPR001001">
    <property type="entry name" value="DNA_polIII_beta"/>
</dbReference>
<evidence type="ECO:0000256" key="1">
    <source>
        <dbReference type="ARBA" id="ARBA00004496"/>
    </source>
</evidence>
<dbReference type="InterPro" id="IPR009061">
    <property type="entry name" value="DNA-bd_dom_put_sf"/>
</dbReference>
<keyword evidence="3" id="KW-0963">Cytoplasm</keyword>
<keyword evidence="7" id="KW-0239">DNA-directed DNA polymerase</keyword>
<dbReference type="PANTHER" id="PTHR30478:SF0">
    <property type="entry name" value="BETA SLIDING CLAMP"/>
    <property type="match status" value="1"/>
</dbReference>
<keyword evidence="8" id="KW-0238">DNA-binding</keyword>
<name>A0A558AED4_9PSEU</name>
<evidence type="ECO:0000313" key="10">
    <source>
        <dbReference type="EMBL" id="TVT22612.1"/>
    </source>
</evidence>
<dbReference type="Pfam" id="PF13411">
    <property type="entry name" value="MerR_1"/>
    <property type="match status" value="1"/>
</dbReference>
<evidence type="ECO:0000256" key="7">
    <source>
        <dbReference type="ARBA" id="ARBA00022932"/>
    </source>
</evidence>
<evidence type="ECO:0000256" key="2">
    <source>
        <dbReference type="ARBA" id="ARBA00010752"/>
    </source>
</evidence>
<sequence length="338" mass="36151">MDQSPSLTIGAFARLAGLTPSALRFYDDCGVLEPAHVDEASGYRYYRPDQRRRAVLLRDLRTAGLPLPEVGTVLDGPIEAAREALEAHRRRLRRDAETAMAALDRVLHGLDSAVATVLGWELAAAIRQVLPSAATGAPADEMPVLGCVLVELAEDELRLVATDRYRFALRVLRPETPGGSGSLLLPAASARELATLVARRAEVGIDLGRRELDGQKMTTLDGEFPDYRQMLATLAPPRHRVLVDRLALRDALGTGPVLLRPGRNELAVGGRALPALCDPAPLAVGFDPAVLGPALDASVGSDVLLELTDALQPVVLRSADQGAFTTLVMPIELPGEPR</sequence>
<dbReference type="SMART" id="SM00480">
    <property type="entry name" value="POL3Bc"/>
    <property type="match status" value="1"/>
</dbReference>
<dbReference type="GO" id="GO:0006271">
    <property type="term" value="P:DNA strand elongation involved in DNA replication"/>
    <property type="evidence" value="ECO:0007669"/>
    <property type="project" value="TreeGrafter"/>
</dbReference>
<dbReference type="Pfam" id="PF02767">
    <property type="entry name" value="DNA_pol3_beta_2"/>
    <property type="match status" value="1"/>
</dbReference>
<dbReference type="GO" id="GO:0003677">
    <property type="term" value="F:DNA binding"/>
    <property type="evidence" value="ECO:0007669"/>
    <property type="project" value="UniProtKB-KW"/>
</dbReference>
<dbReference type="PROSITE" id="PS50937">
    <property type="entry name" value="HTH_MERR_2"/>
    <property type="match status" value="1"/>
</dbReference>
<gene>
    <name evidence="10" type="ORF">FNH05_33420</name>
</gene>
<comment type="subcellular location">
    <subcellularLocation>
        <location evidence="1">Cytoplasm</location>
    </subcellularLocation>
</comment>
<dbReference type="GO" id="GO:0003887">
    <property type="term" value="F:DNA-directed DNA polymerase activity"/>
    <property type="evidence" value="ECO:0007669"/>
    <property type="project" value="UniProtKB-KW"/>
</dbReference>
<evidence type="ECO:0000256" key="6">
    <source>
        <dbReference type="ARBA" id="ARBA00022705"/>
    </source>
</evidence>
<feature type="domain" description="HTH merR-type" evidence="9">
    <location>
        <begin position="6"/>
        <end position="76"/>
    </location>
</feature>
<dbReference type="GO" id="GO:0008408">
    <property type="term" value="F:3'-5' exonuclease activity"/>
    <property type="evidence" value="ECO:0007669"/>
    <property type="project" value="InterPro"/>
</dbReference>
<proteinExistence type="inferred from homology"/>
<comment type="caution">
    <text evidence="10">The sequence shown here is derived from an EMBL/GenBank/DDBJ whole genome shotgun (WGS) entry which is preliminary data.</text>
</comment>
<organism evidence="10 11">
    <name type="scientific">Amycolatopsis rhizosphaerae</name>
    <dbReference type="NCBI Taxonomy" id="2053003"/>
    <lineage>
        <taxon>Bacteria</taxon>
        <taxon>Bacillati</taxon>
        <taxon>Actinomycetota</taxon>
        <taxon>Actinomycetes</taxon>
        <taxon>Pseudonocardiales</taxon>
        <taxon>Pseudonocardiaceae</taxon>
        <taxon>Amycolatopsis</taxon>
    </lineage>
</organism>
<dbReference type="SMART" id="SM00422">
    <property type="entry name" value="HTH_MERR"/>
    <property type="match status" value="1"/>
</dbReference>
<dbReference type="RefSeq" id="WP_144592847.1">
    <property type="nucleotide sequence ID" value="NZ_VJWX01000575.1"/>
</dbReference>
<dbReference type="OrthoDB" id="7849865at2"/>
<dbReference type="CDD" id="cd00140">
    <property type="entry name" value="beta_clamp"/>
    <property type="match status" value="1"/>
</dbReference>
<evidence type="ECO:0000259" key="9">
    <source>
        <dbReference type="PROSITE" id="PS50937"/>
    </source>
</evidence>
<dbReference type="SUPFAM" id="SSF46955">
    <property type="entry name" value="Putative DNA-binding domain"/>
    <property type="match status" value="1"/>
</dbReference>
<dbReference type="Proteomes" id="UP000320011">
    <property type="component" value="Unassembled WGS sequence"/>
</dbReference>
<evidence type="ECO:0000256" key="3">
    <source>
        <dbReference type="ARBA" id="ARBA00022490"/>
    </source>
</evidence>
<protein>
    <submittedName>
        <fullName evidence="10">MerR family transcriptional regulator</fullName>
    </submittedName>
</protein>
<dbReference type="GO" id="GO:0009360">
    <property type="term" value="C:DNA polymerase III complex"/>
    <property type="evidence" value="ECO:0007669"/>
    <property type="project" value="InterPro"/>
</dbReference>
<evidence type="ECO:0000313" key="11">
    <source>
        <dbReference type="Proteomes" id="UP000320011"/>
    </source>
</evidence>
<dbReference type="PROSITE" id="PS00552">
    <property type="entry name" value="HTH_MERR_1"/>
    <property type="match status" value="1"/>
</dbReference>
<dbReference type="InterPro" id="IPR046938">
    <property type="entry name" value="DNA_clamp_sf"/>
</dbReference>
<evidence type="ECO:0000256" key="4">
    <source>
        <dbReference type="ARBA" id="ARBA00022679"/>
    </source>
</evidence>